<protein>
    <recommendedName>
        <fullName evidence="4">Transposase DDE domain-containing protein</fullName>
    </recommendedName>
</protein>
<reference evidence="3" key="1">
    <citation type="journal article" date="2019" name="Int. J. Syst. Evol. Microbiol.">
        <title>The Global Catalogue of Microorganisms (GCM) 10K type strain sequencing project: providing services to taxonomists for standard genome sequencing and annotation.</title>
        <authorList>
            <consortium name="The Broad Institute Genomics Platform"/>
            <consortium name="The Broad Institute Genome Sequencing Center for Infectious Disease"/>
            <person name="Wu L."/>
            <person name="Ma J."/>
        </authorList>
    </citation>
    <scope>NUCLEOTIDE SEQUENCE [LARGE SCALE GENOMIC DNA]</scope>
    <source>
        <strain evidence="3">JCM 15442</strain>
    </source>
</reference>
<dbReference type="EMBL" id="BMOL01000033">
    <property type="protein sequence ID" value="GGL94508.1"/>
    <property type="molecule type" value="Genomic_DNA"/>
</dbReference>
<evidence type="ECO:0000313" key="3">
    <source>
        <dbReference type="Proteomes" id="UP000639973"/>
    </source>
</evidence>
<feature type="compositionally biased region" description="Polar residues" evidence="1">
    <location>
        <begin position="1"/>
        <end position="11"/>
    </location>
</feature>
<sequence length="130" mass="14670">MTSLSRTSNPYGSRRTSRHAELRRKQAGNAQVESTFEAVNRMFNRGTHRGLNVFGFARLLGRARALRALAALPNWEELHVLLHALVALIQRAVRDEYDRAEGCMIAPRTRPRIIRPQVHAGVEPRTAASF</sequence>
<feature type="region of interest" description="Disordered" evidence="1">
    <location>
        <begin position="1"/>
        <end position="29"/>
    </location>
</feature>
<name>A0ABQ2GGT4_9DEIO</name>
<dbReference type="RefSeq" id="WP_188974291.1">
    <property type="nucleotide sequence ID" value="NZ_BMOL01000033.1"/>
</dbReference>
<comment type="caution">
    <text evidence="2">The sequence shown here is derived from an EMBL/GenBank/DDBJ whole genome shotgun (WGS) entry which is preliminary data.</text>
</comment>
<keyword evidence="3" id="KW-1185">Reference proteome</keyword>
<accession>A0ABQ2GGT4</accession>
<dbReference type="Proteomes" id="UP000639973">
    <property type="component" value="Unassembled WGS sequence"/>
</dbReference>
<gene>
    <name evidence="2" type="ORF">GCM10010840_35680</name>
</gene>
<evidence type="ECO:0000313" key="2">
    <source>
        <dbReference type="EMBL" id="GGL94508.1"/>
    </source>
</evidence>
<evidence type="ECO:0008006" key="4">
    <source>
        <dbReference type="Google" id="ProtNLM"/>
    </source>
</evidence>
<evidence type="ECO:0000256" key="1">
    <source>
        <dbReference type="SAM" id="MobiDB-lite"/>
    </source>
</evidence>
<proteinExistence type="predicted"/>
<organism evidence="2 3">
    <name type="scientific">Deinococcus aerolatus</name>
    <dbReference type="NCBI Taxonomy" id="522487"/>
    <lineage>
        <taxon>Bacteria</taxon>
        <taxon>Thermotogati</taxon>
        <taxon>Deinococcota</taxon>
        <taxon>Deinococci</taxon>
        <taxon>Deinococcales</taxon>
        <taxon>Deinococcaceae</taxon>
        <taxon>Deinococcus</taxon>
    </lineage>
</organism>